<evidence type="ECO:0000313" key="15">
    <source>
        <dbReference type="Proteomes" id="UP000045051"/>
    </source>
</evidence>
<keyword evidence="9 10" id="KW-0998">Cell outer membrane</keyword>
<keyword evidence="3 10" id="KW-1134">Transmembrane beta strand</keyword>
<dbReference type="Gene3D" id="2.40.170.20">
    <property type="entry name" value="TonB-dependent receptor, beta-barrel domain"/>
    <property type="match status" value="1"/>
</dbReference>
<dbReference type="GO" id="GO:0015344">
    <property type="term" value="F:siderophore uptake transmembrane transporter activity"/>
    <property type="evidence" value="ECO:0007669"/>
    <property type="project" value="TreeGrafter"/>
</dbReference>
<dbReference type="Pfam" id="PF07715">
    <property type="entry name" value="Plug"/>
    <property type="match status" value="1"/>
</dbReference>
<dbReference type="InterPro" id="IPR037066">
    <property type="entry name" value="Plug_dom_sf"/>
</dbReference>
<accession>A0A0B7I057</accession>
<name>A0A0B7I057_9FLAO</name>
<evidence type="ECO:0000256" key="5">
    <source>
        <dbReference type="ARBA" id="ARBA00022729"/>
    </source>
</evidence>
<reference evidence="14 15" key="1">
    <citation type="submission" date="2015-01" db="EMBL/GenBank/DDBJ databases">
        <authorList>
            <person name="Xiang T."/>
            <person name="Song Y."/>
            <person name="Huang L."/>
            <person name="Wang B."/>
            <person name="Wu P."/>
        </authorList>
    </citation>
    <scope>NUCLEOTIDE SEQUENCE [LARGE SCALE GENOMIC DNA]</scope>
    <source>
        <strain evidence="14 15">CcD38</strain>
    </source>
</reference>
<feature type="domain" description="TonB-dependent receptor-like beta-barrel" evidence="12">
    <location>
        <begin position="273"/>
        <end position="722"/>
    </location>
</feature>
<evidence type="ECO:0000256" key="11">
    <source>
        <dbReference type="RuleBase" id="RU003357"/>
    </source>
</evidence>
<keyword evidence="4 10" id="KW-0812">Transmembrane</keyword>
<evidence type="ECO:0000259" key="13">
    <source>
        <dbReference type="Pfam" id="PF07715"/>
    </source>
</evidence>
<evidence type="ECO:0000256" key="2">
    <source>
        <dbReference type="ARBA" id="ARBA00022448"/>
    </source>
</evidence>
<dbReference type="GO" id="GO:0009279">
    <property type="term" value="C:cell outer membrane"/>
    <property type="evidence" value="ECO:0007669"/>
    <property type="project" value="UniProtKB-SubCell"/>
</dbReference>
<evidence type="ECO:0000259" key="12">
    <source>
        <dbReference type="Pfam" id="PF00593"/>
    </source>
</evidence>
<comment type="similarity">
    <text evidence="10 11">Belongs to the TonB-dependent receptor family.</text>
</comment>
<dbReference type="PANTHER" id="PTHR30069">
    <property type="entry name" value="TONB-DEPENDENT OUTER MEMBRANE RECEPTOR"/>
    <property type="match status" value="1"/>
</dbReference>
<dbReference type="PANTHER" id="PTHR30069:SF29">
    <property type="entry name" value="HEMOGLOBIN AND HEMOGLOBIN-HAPTOGLOBIN-BINDING PROTEIN 1-RELATED"/>
    <property type="match status" value="1"/>
</dbReference>
<keyword evidence="8" id="KW-0675">Receptor</keyword>
<dbReference type="Proteomes" id="UP000045051">
    <property type="component" value="Unassembled WGS sequence"/>
</dbReference>
<evidence type="ECO:0000313" key="14">
    <source>
        <dbReference type="EMBL" id="CEN43512.1"/>
    </source>
</evidence>
<evidence type="ECO:0000256" key="6">
    <source>
        <dbReference type="ARBA" id="ARBA00023077"/>
    </source>
</evidence>
<protein>
    <recommendedName>
        <fullName evidence="16">TonB-dependent receptor</fullName>
    </recommendedName>
</protein>
<keyword evidence="7 10" id="KW-0472">Membrane</keyword>
<dbReference type="RefSeq" id="WP_042343151.1">
    <property type="nucleotide sequence ID" value="NZ_CDOI01000013.1"/>
</dbReference>
<evidence type="ECO:0000256" key="7">
    <source>
        <dbReference type="ARBA" id="ARBA00023136"/>
    </source>
</evidence>
<dbReference type="InterPro" id="IPR012910">
    <property type="entry name" value="Plug_dom"/>
</dbReference>
<dbReference type="PROSITE" id="PS52016">
    <property type="entry name" value="TONB_DEPENDENT_REC_3"/>
    <property type="match status" value="1"/>
</dbReference>
<keyword evidence="5" id="KW-0732">Signal</keyword>
<dbReference type="SUPFAM" id="SSF49464">
    <property type="entry name" value="Carboxypeptidase regulatory domain-like"/>
    <property type="match status" value="1"/>
</dbReference>
<sequence length="762" mass="85851">MRNILYLLTFSCMAIGFGQEKLHLKVEDSKEKQPLVGAVIHFLGKHYVTNLEGEVAILNLKKGTFPIRVTYLGFEEYQGKVTFPTTNSLVVISMIESLNELSEVIISSSYQGVHRNTVTGVLTKNDLEKQSGESLAKMLSSVQGVSMIQSGATIAKPVIHGLHSNRVLILNNGIRQEGQQWGADHAPEIDPSMANRITVVKGADAVRYGSDALGGVILLSSSKLPYGDNLHGEVSPSFSSNGRRTTTSAKLEGTVPKVPLWAWRVQGTLKRAGDIKTADYYLNNTGVREENFSLETGWEKELWGIEAFYSQYNNESGVFYGSHIGNLEDLQTRFQVGRPLTTYPFSYEVNAPKQKVIHHLAKAKAYVFLPFGGKLTAQYAFQDNIRHEYSVRRLERSRIPALDMHLATHSLDISWENMYGKWKSQLGLTALSQENYNKPGTGITPVIPNFASVGYGAFAIQKYVEKRWEAETGVRYDYKTLNADGYGLFGQRYGGNRTFNNLTYLIGGSYKPTDFWSVTSNIGVAWRSPHVSELYSNGLHHGAGTFDIGDGSLTSERGGKWITSVKYQKEKFSTEVDLFVQLIQNYIYDAPTGKTRTLFSGVFPIFQYQQSDAFFRGADLEIGYQFLPSWKYRLKASVVYANEIKTGRYFPFIPSERFSQEVSFELPDTGIWKNVYFSAKHQFVNKQTRFDSSQELVSSTPDAYNLFDIGFGVKLPLGNQSLDVHMSAENILNQLYKEYTNRFRYYAHDLGRNIQLRVVYSF</sequence>
<organism evidence="14 15">
    <name type="scientific">Capnocytophaga canis</name>
    <dbReference type="NCBI Taxonomy" id="1848903"/>
    <lineage>
        <taxon>Bacteria</taxon>
        <taxon>Pseudomonadati</taxon>
        <taxon>Bacteroidota</taxon>
        <taxon>Flavobacteriia</taxon>
        <taxon>Flavobacteriales</taxon>
        <taxon>Flavobacteriaceae</taxon>
        <taxon>Capnocytophaga</taxon>
    </lineage>
</organism>
<keyword evidence="15" id="KW-1185">Reference proteome</keyword>
<dbReference type="AlphaFoldDB" id="A0A0B7I057"/>
<dbReference type="Gene3D" id="2.170.130.10">
    <property type="entry name" value="TonB-dependent receptor, plug domain"/>
    <property type="match status" value="1"/>
</dbReference>
<keyword evidence="2 10" id="KW-0813">Transport</keyword>
<evidence type="ECO:0000256" key="4">
    <source>
        <dbReference type="ARBA" id="ARBA00022692"/>
    </source>
</evidence>
<evidence type="ECO:0000256" key="9">
    <source>
        <dbReference type="ARBA" id="ARBA00023237"/>
    </source>
</evidence>
<evidence type="ECO:0000256" key="1">
    <source>
        <dbReference type="ARBA" id="ARBA00004571"/>
    </source>
</evidence>
<dbReference type="InterPro" id="IPR039426">
    <property type="entry name" value="TonB-dep_rcpt-like"/>
</dbReference>
<proteinExistence type="inferred from homology"/>
<gene>
    <name evidence="14" type="ORF">CCAND38_110017</name>
</gene>
<comment type="subcellular location">
    <subcellularLocation>
        <location evidence="1 10">Cell outer membrane</location>
        <topology evidence="1 10">Multi-pass membrane protein</topology>
    </subcellularLocation>
</comment>
<feature type="domain" description="TonB-dependent receptor plug" evidence="13">
    <location>
        <begin position="120"/>
        <end position="216"/>
    </location>
</feature>
<evidence type="ECO:0008006" key="16">
    <source>
        <dbReference type="Google" id="ProtNLM"/>
    </source>
</evidence>
<dbReference type="Pfam" id="PF00593">
    <property type="entry name" value="TonB_dep_Rec_b-barrel"/>
    <property type="match status" value="1"/>
</dbReference>
<evidence type="ECO:0000256" key="10">
    <source>
        <dbReference type="PROSITE-ProRule" id="PRU01360"/>
    </source>
</evidence>
<evidence type="ECO:0000256" key="8">
    <source>
        <dbReference type="ARBA" id="ARBA00023170"/>
    </source>
</evidence>
<evidence type="ECO:0000256" key="3">
    <source>
        <dbReference type="ARBA" id="ARBA00022452"/>
    </source>
</evidence>
<dbReference type="InterPro" id="IPR000531">
    <property type="entry name" value="Beta-barrel_TonB"/>
</dbReference>
<keyword evidence="6 11" id="KW-0798">TonB box</keyword>
<dbReference type="SUPFAM" id="SSF56935">
    <property type="entry name" value="Porins"/>
    <property type="match status" value="1"/>
</dbReference>
<dbReference type="InterPro" id="IPR036942">
    <property type="entry name" value="Beta-barrel_TonB_sf"/>
</dbReference>
<dbReference type="Pfam" id="PF13715">
    <property type="entry name" value="CarbopepD_reg_2"/>
    <property type="match status" value="1"/>
</dbReference>
<dbReference type="EMBL" id="CDOI01000013">
    <property type="protein sequence ID" value="CEN43512.1"/>
    <property type="molecule type" value="Genomic_DNA"/>
</dbReference>
<dbReference type="GO" id="GO:0044718">
    <property type="term" value="P:siderophore transmembrane transport"/>
    <property type="evidence" value="ECO:0007669"/>
    <property type="project" value="TreeGrafter"/>
</dbReference>
<dbReference type="InterPro" id="IPR008969">
    <property type="entry name" value="CarboxyPept-like_regulatory"/>
</dbReference>